<feature type="signal peptide" evidence="1">
    <location>
        <begin position="1"/>
        <end position="22"/>
    </location>
</feature>
<reference evidence="3" key="1">
    <citation type="journal article" date="2019" name="Int. J. Syst. Evol. Microbiol.">
        <title>The Global Catalogue of Microorganisms (GCM) 10K type strain sequencing project: providing services to taxonomists for standard genome sequencing and annotation.</title>
        <authorList>
            <consortium name="The Broad Institute Genomics Platform"/>
            <consortium name="The Broad Institute Genome Sequencing Center for Infectious Disease"/>
            <person name="Wu L."/>
            <person name="Ma J."/>
        </authorList>
    </citation>
    <scope>NUCLEOTIDE SEQUENCE [LARGE SCALE GENOMIC DNA]</scope>
    <source>
        <strain evidence="3">CGMCC 4.7277</strain>
    </source>
</reference>
<feature type="chain" id="PRO_5046950326" evidence="1">
    <location>
        <begin position="23"/>
        <end position="169"/>
    </location>
</feature>
<protein>
    <submittedName>
        <fullName evidence="2">DUF411 domain-containing protein</fullName>
    </submittedName>
</protein>
<evidence type="ECO:0000313" key="2">
    <source>
        <dbReference type="EMBL" id="MFC5519601.1"/>
    </source>
</evidence>
<proteinExistence type="predicted"/>
<dbReference type="Proteomes" id="UP001596084">
    <property type="component" value="Unassembled WGS sequence"/>
</dbReference>
<keyword evidence="3" id="KW-1185">Reference proteome</keyword>
<dbReference type="EMBL" id="JBHSMX010000003">
    <property type="protein sequence ID" value="MFC5519601.1"/>
    <property type="molecule type" value="Genomic_DNA"/>
</dbReference>
<organism evidence="2 3">
    <name type="scientific">Polaromonas jejuensis</name>
    <dbReference type="NCBI Taxonomy" id="457502"/>
    <lineage>
        <taxon>Bacteria</taxon>
        <taxon>Pseudomonadati</taxon>
        <taxon>Pseudomonadota</taxon>
        <taxon>Betaproteobacteria</taxon>
        <taxon>Burkholderiales</taxon>
        <taxon>Comamonadaceae</taxon>
        <taxon>Polaromonas</taxon>
    </lineage>
</organism>
<dbReference type="RefSeq" id="WP_068831818.1">
    <property type="nucleotide sequence ID" value="NZ_JBHSMX010000003.1"/>
</dbReference>
<evidence type="ECO:0000256" key="1">
    <source>
        <dbReference type="SAM" id="SignalP"/>
    </source>
</evidence>
<dbReference type="Pfam" id="PF04214">
    <property type="entry name" value="DUF411"/>
    <property type="match status" value="1"/>
</dbReference>
<name>A0ABW0Q420_9BURK</name>
<sequence length="169" mass="18083">MRKRLFIKAMAVLAGTGGTAMGMPLSAQTRPAIEVWKDPDCGCCKDWVKHLEANGFQVRVHDSGNTAARTRLGVPEKLGSCHTAQVGAKIDAKTGTPVAGYAIEGHVPAREIHRLLKERPSAIGLAVPGMPVGSPGMDAPIYGGRKDPYDVQLIQRDGSTTVYQSYNRS</sequence>
<keyword evidence="1" id="KW-0732">Signal</keyword>
<evidence type="ECO:0000313" key="3">
    <source>
        <dbReference type="Proteomes" id="UP001596084"/>
    </source>
</evidence>
<dbReference type="InterPro" id="IPR007332">
    <property type="entry name" value="DUF411"/>
</dbReference>
<accession>A0ABW0Q420</accession>
<gene>
    <name evidence="2" type="ORF">ACFPP7_01550</name>
</gene>
<comment type="caution">
    <text evidence="2">The sequence shown here is derived from an EMBL/GenBank/DDBJ whole genome shotgun (WGS) entry which is preliminary data.</text>
</comment>